<evidence type="ECO:0000256" key="3">
    <source>
        <dbReference type="ARBA" id="ARBA00022989"/>
    </source>
</evidence>
<feature type="region of interest" description="Disordered" evidence="5">
    <location>
        <begin position="110"/>
        <end position="139"/>
    </location>
</feature>
<evidence type="ECO:0000256" key="2">
    <source>
        <dbReference type="ARBA" id="ARBA00022692"/>
    </source>
</evidence>
<keyword evidence="2 6" id="KW-0812">Transmembrane</keyword>
<feature type="compositionally biased region" description="Basic residues" evidence="5">
    <location>
        <begin position="110"/>
        <end position="121"/>
    </location>
</feature>
<protein>
    <submittedName>
        <fullName evidence="7">TonB family protein</fullName>
    </submittedName>
</protein>
<evidence type="ECO:0000313" key="7">
    <source>
        <dbReference type="EMBL" id="HGY93175.1"/>
    </source>
</evidence>
<dbReference type="EMBL" id="DTKL01000008">
    <property type="protein sequence ID" value="HGY93175.1"/>
    <property type="molecule type" value="Genomic_DNA"/>
</dbReference>
<dbReference type="NCBIfam" id="TIGR01352">
    <property type="entry name" value="tonB_Cterm"/>
    <property type="match status" value="1"/>
</dbReference>
<comment type="subcellular location">
    <subcellularLocation>
        <location evidence="1">Membrane</location>
        <topology evidence="1">Single-pass membrane protein</topology>
    </subcellularLocation>
</comment>
<keyword evidence="3 6" id="KW-1133">Transmembrane helix</keyword>
<feature type="transmembrane region" description="Helical" evidence="6">
    <location>
        <begin position="21"/>
        <end position="41"/>
    </location>
</feature>
<dbReference type="InterPro" id="IPR006260">
    <property type="entry name" value="TonB/TolA_C"/>
</dbReference>
<accession>A0A7V4XQT5</accession>
<dbReference type="Pfam" id="PF13103">
    <property type="entry name" value="TonB_2"/>
    <property type="match status" value="1"/>
</dbReference>
<proteinExistence type="predicted"/>
<evidence type="ECO:0000256" key="1">
    <source>
        <dbReference type="ARBA" id="ARBA00004167"/>
    </source>
</evidence>
<evidence type="ECO:0000256" key="4">
    <source>
        <dbReference type="ARBA" id="ARBA00023136"/>
    </source>
</evidence>
<comment type="caution">
    <text evidence="7">The sequence shown here is derived from an EMBL/GenBank/DDBJ whole genome shotgun (WGS) entry which is preliminary data.</text>
</comment>
<name>A0A7V4XQT5_9BACT</name>
<organism evidence="7">
    <name type="scientific">Acidobacterium capsulatum</name>
    <dbReference type="NCBI Taxonomy" id="33075"/>
    <lineage>
        <taxon>Bacteria</taxon>
        <taxon>Pseudomonadati</taxon>
        <taxon>Acidobacteriota</taxon>
        <taxon>Terriglobia</taxon>
        <taxon>Terriglobales</taxon>
        <taxon>Acidobacteriaceae</taxon>
        <taxon>Acidobacterium</taxon>
    </lineage>
</organism>
<dbReference type="AlphaFoldDB" id="A0A7V4XQT5"/>
<feature type="region of interest" description="Disordered" evidence="5">
    <location>
        <begin position="83"/>
        <end position="102"/>
    </location>
</feature>
<sequence length="267" mass="29246">MPRLFEKQERERLGRPMVLSLLLHVGVLGGITLLIYFLGMFHGEEWGNNAPTGAIQAQLVSSAPTIPLPQDHAPNNNVLATQTPSEAPAIPSKKTETIPSPKAIAIPVKKKIRHPKKKKPHQNAPQRVQEKPRQHRANYGEQRATQIPHSVTGNPTPNNTVSVNGGNFSSRFPYYVNLITAKVSGAWYRQEIDPSTPYGSKVSVIFVIARDGSVSGIHIDQPSNSPTLNSSAVRAVERVESFGPLPNAYKGSSVSVEYTFTYSRPTQ</sequence>
<gene>
    <name evidence="7" type="ORF">ENW50_00575</name>
</gene>
<reference evidence="7" key="1">
    <citation type="journal article" date="2020" name="mSystems">
        <title>Genome- and Community-Level Interaction Insights into Carbon Utilization and Element Cycling Functions of Hydrothermarchaeota in Hydrothermal Sediment.</title>
        <authorList>
            <person name="Zhou Z."/>
            <person name="Liu Y."/>
            <person name="Xu W."/>
            <person name="Pan J."/>
            <person name="Luo Z.H."/>
            <person name="Li M."/>
        </authorList>
    </citation>
    <scope>NUCLEOTIDE SEQUENCE [LARGE SCALE GENOMIC DNA]</scope>
    <source>
        <strain evidence="7">SpSt-855</strain>
    </source>
</reference>
<dbReference type="Gene3D" id="3.30.1150.10">
    <property type="match status" value="1"/>
</dbReference>
<dbReference type="GO" id="GO:0016020">
    <property type="term" value="C:membrane"/>
    <property type="evidence" value="ECO:0007669"/>
    <property type="project" value="UniProtKB-SubCell"/>
</dbReference>
<evidence type="ECO:0000256" key="6">
    <source>
        <dbReference type="SAM" id="Phobius"/>
    </source>
</evidence>
<dbReference type="SUPFAM" id="SSF74653">
    <property type="entry name" value="TolA/TonB C-terminal domain"/>
    <property type="match status" value="1"/>
</dbReference>
<keyword evidence="4 6" id="KW-0472">Membrane</keyword>
<evidence type="ECO:0000256" key="5">
    <source>
        <dbReference type="SAM" id="MobiDB-lite"/>
    </source>
</evidence>